<sequence>MAPLSDFQKKKILKLFTMLYDSNKDGVIEKQDFDIYLQRVSDVLQWSKGSEKYVNAQETLDIVWKGLVEYADTNKDSKITEEEWLRMWGDCLADIEKGQFPAWQKKYMDLMFDVNDKSGDDFIDCSEYTTFLTRFGVTEKACGQAFQQISGGKNITRDQFASLWRGYLTSNDPKSAANYLLG</sequence>
<dbReference type="InterPro" id="IPR018247">
    <property type="entry name" value="EF_Hand_1_Ca_BS"/>
</dbReference>
<keyword evidence="1" id="KW-0106">Calcium</keyword>
<dbReference type="OrthoDB" id="9974725at2759"/>
<proteinExistence type="predicted"/>
<dbReference type="Gene3D" id="1.10.238.10">
    <property type="entry name" value="EF-hand"/>
    <property type="match status" value="1"/>
</dbReference>
<evidence type="ECO:0000256" key="1">
    <source>
        <dbReference type="ARBA" id="ARBA00022837"/>
    </source>
</evidence>
<feature type="domain" description="EF-hand" evidence="2">
    <location>
        <begin position="7"/>
        <end position="43"/>
    </location>
</feature>
<protein>
    <recommendedName>
        <fullName evidence="2">EF-hand domain-containing protein</fullName>
    </recommendedName>
</protein>
<dbReference type="InterPro" id="IPR011992">
    <property type="entry name" value="EF-hand-dom_pair"/>
</dbReference>
<evidence type="ECO:0000313" key="3">
    <source>
        <dbReference type="EMBL" id="KAH3768276.1"/>
    </source>
</evidence>
<reference evidence="3" key="1">
    <citation type="journal article" date="2019" name="bioRxiv">
        <title>The Genome of the Zebra Mussel, Dreissena polymorpha: A Resource for Invasive Species Research.</title>
        <authorList>
            <person name="McCartney M.A."/>
            <person name="Auch B."/>
            <person name="Kono T."/>
            <person name="Mallez S."/>
            <person name="Zhang Y."/>
            <person name="Obille A."/>
            <person name="Becker A."/>
            <person name="Abrahante J.E."/>
            <person name="Garbe J."/>
            <person name="Badalamenti J.P."/>
            <person name="Herman A."/>
            <person name="Mangelson H."/>
            <person name="Liachko I."/>
            <person name="Sullivan S."/>
            <person name="Sone E.D."/>
            <person name="Koren S."/>
            <person name="Silverstein K.A.T."/>
            <person name="Beckman K.B."/>
            <person name="Gohl D.M."/>
        </authorList>
    </citation>
    <scope>NUCLEOTIDE SEQUENCE</scope>
    <source>
        <strain evidence="3">Duluth1</strain>
        <tissue evidence="3">Whole animal</tissue>
    </source>
</reference>
<dbReference type="Proteomes" id="UP000828390">
    <property type="component" value="Unassembled WGS sequence"/>
</dbReference>
<dbReference type="PROSITE" id="PS00018">
    <property type="entry name" value="EF_HAND_1"/>
    <property type="match status" value="2"/>
</dbReference>
<evidence type="ECO:0000259" key="2">
    <source>
        <dbReference type="PROSITE" id="PS50222"/>
    </source>
</evidence>
<keyword evidence="4" id="KW-1185">Reference proteome</keyword>
<evidence type="ECO:0000313" key="4">
    <source>
        <dbReference type="Proteomes" id="UP000828390"/>
    </source>
</evidence>
<dbReference type="EMBL" id="JAIWYP010000009">
    <property type="protein sequence ID" value="KAH3768276.1"/>
    <property type="molecule type" value="Genomic_DNA"/>
</dbReference>
<organism evidence="3 4">
    <name type="scientific">Dreissena polymorpha</name>
    <name type="common">Zebra mussel</name>
    <name type="synonym">Mytilus polymorpha</name>
    <dbReference type="NCBI Taxonomy" id="45954"/>
    <lineage>
        <taxon>Eukaryota</taxon>
        <taxon>Metazoa</taxon>
        <taxon>Spiralia</taxon>
        <taxon>Lophotrochozoa</taxon>
        <taxon>Mollusca</taxon>
        <taxon>Bivalvia</taxon>
        <taxon>Autobranchia</taxon>
        <taxon>Heteroconchia</taxon>
        <taxon>Euheterodonta</taxon>
        <taxon>Imparidentia</taxon>
        <taxon>Neoheterodontei</taxon>
        <taxon>Myida</taxon>
        <taxon>Dreissenoidea</taxon>
        <taxon>Dreissenidae</taxon>
        <taxon>Dreissena</taxon>
    </lineage>
</organism>
<reference evidence="3" key="2">
    <citation type="submission" date="2020-11" db="EMBL/GenBank/DDBJ databases">
        <authorList>
            <person name="McCartney M.A."/>
            <person name="Auch B."/>
            <person name="Kono T."/>
            <person name="Mallez S."/>
            <person name="Becker A."/>
            <person name="Gohl D.M."/>
            <person name="Silverstein K.A.T."/>
            <person name="Koren S."/>
            <person name="Bechman K.B."/>
            <person name="Herman A."/>
            <person name="Abrahante J.E."/>
            <person name="Garbe J."/>
        </authorList>
    </citation>
    <scope>NUCLEOTIDE SEQUENCE</scope>
    <source>
        <strain evidence="3">Duluth1</strain>
        <tissue evidence="3">Whole animal</tissue>
    </source>
</reference>
<gene>
    <name evidence="3" type="ORF">DPMN_169488</name>
</gene>
<dbReference type="InterPro" id="IPR002048">
    <property type="entry name" value="EF_hand_dom"/>
</dbReference>
<accession>A0A9D4IAP4</accession>
<dbReference type="GO" id="GO:0005509">
    <property type="term" value="F:calcium ion binding"/>
    <property type="evidence" value="ECO:0007669"/>
    <property type="project" value="InterPro"/>
</dbReference>
<dbReference type="PROSITE" id="PS50222">
    <property type="entry name" value="EF_HAND_2"/>
    <property type="match status" value="2"/>
</dbReference>
<dbReference type="AlphaFoldDB" id="A0A9D4IAP4"/>
<dbReference type="SUPFAM" id="SSF47473">
    <property type="entry name" value="EF-hand"/>
    <property type="match status" value="1"/>
</dbReference>
<name>A0A9D4IAP4_DREPO</name>
<feature type="domain" description="EF-hand" evidence="2">
    <location>
        <begin position="103"/>
        <end position="138"/>
    </location>
</feature>
<comment type="caution">
    <text evidence="3">The sequence shown here is derived from an EMBL/GenBank/DDBJ whole genome shotgun (WGS) entry which is preliminary data.</text>
</comment>